<gene>
    <name evidence="5" type="primary">sdhA_1</name>
    <name evidence="5" type="ORF">Hgul01_00067</name>
</gene>
<name>A0ABP9WSW1_9CHLR</name>
<proteinExistence type="predicted"/>
<dbReference type="InterPro" id="IPR036188">
    <property type="entry name" value="FAD/NAD-bd_sf"/>
</dbReference>
<dbReference type="InterPro" id="IPR027477">
    <property type="entry name" value="Succ_DH/fumarate_Rdtase_cat_sf"/>
</dbReference>
<dbReference type="PANTHER" id="PTHR11632">
    <property type="entry name" value="SUCCINATE DEHYDROGENASE 2 FLAVOPROTEIN SUBUNIT"/>
    <property type="match status" value="1"/>
</dbReference>
<dbReference type="InterPro" id="IPR003953">
    <property type="entry name" value="FAD-dep_OxRdtase_2_FAD-bd"/>
</dbReference>
<dbReference type="Proteomes" id="UP001428290">
    <property type="component" value="Unassembled WGS sequence"/>
</dbReference>
<dbReference type="SUPFAM" id="SSF56425">
    <property type="entry name" value="Succinate dehydrogenase/fumarate reductase flavoprotein, catalytic domain"/>
    <property type="match status" value="1"/>
</dbReference>
<evidence type="ECO:0000313" key="5">
    <source>
        <dbReference type="EMBL" id="GAA5526295.1"/>
    </source>
</evidence>
<reference evidence="5 6" key="1">
    <citation type="submission" date="2024-02" db="EMBL/GenBank/DDBJ databases">
        <title>Herpetosiphon gulosus NBRC 112829.</title>
        <authorList>
            <person name="Ichikawa N."/>
            <person name="Katano-Makiyama Y."/>
            <person name="Hidaka K."/>
        </authorList>
    </citation>
    <scope>NUCLEOTIDE SEQUENCE [LARGE SCALE GENOMIC DNA]</scope>
    <source>
        <strain evidence="5 6">NBRC 112829</strain>
    </source>
</reference>
<organism evidence="5 6">
    <name type="scientific">Herpetosiphon gulosus</name>
    <dbReference type="NCBI Taxonomy" id="1973496"/>
    <lineage>
        <taxon>Bacteria</taxon>
        <taxon>Bacillati</taxon>
        <taxon>Chloroflexota</taxon>
        <taxon>Chloroflexia</taxon>
        <taxon>Herpetosiphonales</taxon>
        <taxon>Herpetosiphonaceae</taxon>
        <taxon>Herpetosiphon</taxon>
    </lineage>
</organism>
<dbReference type="SUPFAM" id="SSF51905">
    <property type="entry name" value="FAD/NAD(P)-binding domain"/>
    <property type="match status" value="1"/>
</dbReference>
<protein>
    <submittedName>
        <fullName evidence="5">Succinate dehydrogenase flavoprotein subunit</fullName>
    </submittedName>
</protein>
<dbReference type="RefSeq" id="WP_345719948.1">
    <property type="nucleotide sequence ID" value="NZ_BAABRU010000001.1"/>
</dbReference>
<dbReference type="Pfam" id="PF02910">
    <property type="entry name" value="Succ_DH_flav_C"/>
    <property type="match status" value="1"/>
</dbReference>
<dbReference type="Pfam" id="PF00890">
    <property type="entry name" value="FAD_binding_2"/>
    <property type="match status" value="1"/>
</dbReference>
<dbReference type="Gene3D" id="3.90.700.10">
    <property type="entry name" value="Succinate dehydrogenase/fumarate reductase flavoprotein, catalytic domain"/>
    <property type="match status" value="1"/>
</dbReference>
<dbReference type="Gene3D" id="1.20.58.100">
    <property type="entry name" value="Fumarate reductase/succinate dehydrogenase flavoprotein-like, C-terminal domain"/>
    <property type="match status" value="1"/>
</dbReference>
<keyword evidence="1" id="KW-0285">Flavoprotein</keyword>
<dbReference type="SUPFAM" id="SSF46977">
    <property type="entry name" value="Succinate dehydrogenase/fumarate reductase flavoprotein C-terminal domain"/>
    <property type="match status" value="1"/>
</dbReference>
<dbReference type="InterPro" id="IPR015939">
    <property type="entry name" value="Fum_Rdtase/Succ_DH_flav-like_C"/>
</dbReference>
<keyword evidence="6" id="KW-1185">Reference proteome</keyword>
<accession>A0ABP9WSW1</accession>
<dbReference type="InterPro" id="IPR030664">
    <property type="entry name" value="SdhA/FrdA/AprA"/>
</dbReference>
<evidence type="ECO:0000259" key="3">
    <source>
        <dbReference type="Pfam" id="PF00890"/>
    </source>
</evidence>
<evidence type="ECO:0000259" key="4">
    <source>
        <dbReference type="Pfam" id="PF02910"/>
    </source>
</evidence>
<feature type="domain" description="FAD-dependent oxidoreductase 2 FAD-binding" evidence="3">
    <location>
        <begin position="5"/>
        <end position="374"/>
    </location>
</feature>
<comment type="caution">
    <text evidence="5">The sequence shown here is derived from an EMBL/GenBank/DDBJ whole genome shotgun (WGS) entry which is preliminary data.</text>
</comment>
<dbReference type="Gene3D" id="3.50.50.60">
    <property type="entry name" value="FAD/NAD(P)-binding domain"/>
    <property type="match status" value="1"/>
</dbReference>
<dbReference type="EMBL" id="BAABRU010000001">
    <property type="protein sequence ID" value="GAA5526295.1"/>
    <property type="molecule type" value="Genomic_DNA"/>
</dbReference>
<feature type="domain" description="Fumarate reductase/succinate dehydrogenase flavoprotein-like C-terminal" evidence="4">
    <location>
        <begin position="447"/>
        <end position="495"/>
    </location>
</feature>
<evidence type="ECO:0000256" key="1">
    <source>
        <dbReference type="ARBA" id="ARBA00022630"/>
    </source>
</evidence>
<dbReference type="PANTHER" id="PTHR11632:SF51">
    <property type="entry name" value="SUCCINATE DEHYDROGENASE [UBIQUINONE] FLAVOPROTEIN SUBUNIT, MITOCHONDRIAL"/>
    <property type="match status" value="1"/>
</dbReference>
<keyword evidence="2" id="KW-0560">Oxidoreductase</keyword>
<evidence type="ECO:0000256" key="2">
    <source>
        <dbReference type="ARBA" id="ARBA00023002"/>
    </source>
</evidence>
<sequence length="499" mass="52550">MIQHDVIVVGSGIAGMRCALEIKRNAPNADVAIVTKQYPVRAASVVERTGIAAALGNSSSDSIEAHISDTLTYGKSNNAAAVKALCEQAPAAVYELEHMGLPFSRLKSGRIAQQAAYGHCQPRLANAGDQTGHAIVTTLYGEVVRFGIKVYPEWFMLGLVVEGKNVRGVSVLDIRSSEIEIINAKVTVLATGSYGQLYATSSDSYASTGDGHAAALRAGINLTGMDLVNFHPLGVANTGLIINEQVLADGAHLLNASEKRFTNEQASLAEVTAAINAEIAAGRGVDGHVWLDVRHLPTSQIRERYPHVLDYAEDFAGVNPKHDFIPVKPTQQSSLGGLPTDLNGSVAGFEGLYAVGACANNGVHGEQALPGNELAAAVVFAKLAGAAIAGKLGTASYGNVPSYATSNASDEIEGLFGQKGSHKLGLVRKNLRQAFNSQAHTAASDEQHVGLVHSLREQFGQIALHDKNRRFNTELLEALELDRLLDVADAVAKASVAAL</sequence>
<evidence type="ECO:0000313" key="6">
    <source>
        <dbReference type="Proteomes" id="UP001428290"/>
    </source>
</evidence>
<dbReference type="InterPro" id="IPR037099">
    <property type="entry name" value="Fum_R/Succ_DH_flav-like_C_sf"/>
</dbReference>